<protein>
    <submittedName>
        <fullName evidence="10">S8 family peptidase</fullName>
        <ecNumber evidence="10">3.4.-.-</ecNumber>
    </submittedName>
</protein>
<feature type="chain" id="PRO_5046281850" evidence="7">
    <location>
        <begin position="19"/>
        <end position="541"/>
    </location>
</feature>
<dbReference type="GO" id="GO:0016787">
    <property type="term" value="F:hydrolase activity"/>
    <property type="evidence" value="ECO:0007669"/>
    <property type="project" value="UniProtKB-KW"/>
</dbReference>
<dbReference type="InterPro" id="IPR026444">
    <property type="entry name" value="Secre_tail"/>
</dbReference>
<dbReference type="NCBIfam" id="TIGR04183">
    <property type="entry name" value="Por_Secre_tail"/>
    <property type="match status" value="1"/>
</dbReference>
<keyword evidence="3 7" id="KW-0732">Signal</keyword>
<dbReference type="Proteomes" id="UP001596415">
    <property type="component" value="Unassembled WGS sequence"/>
</dbReference>
<dbReference type="PRINTS" id="PR00723">
    <property type="entry name" value="SUBTILISIN"/>
</dbReference>
<feature type="domain" description="Peptidase S8/S53" evidence="8">
    <location>
        <begin position="168"/>
        <end position="442"/>
    </location>
</feature>
<dbReference type="EC" id="3.4.-.-" evidence="10"/>
<sequence length="541" mass="58835">MKRVLLGFIFFISVPVVAQEDALVYFADKENVAESLANPISILTQAAIDRKEMHGTPIDERDVPVTEDYIIQIEASGGIEVFAKSKWLNAVYVIGTQSNISNLLSLDFVTDIEYMDKSLNAPRPALEDAQDKFEFETSASRIIYDYGAATNQVEMLAVDFLHEEDFTGEGIPIAVMDSGFPNVFSNPAFSAAVTENRIIDTYDFVRNETGIDGNGSHGARTFSDIAGLLDGQFVGTAPQSTYYLYVTEDSRSGMESPVEEAYWLEALERADSLGVFVTNTSLGYQDFEDSRYDHSYEDLDGQTTIGARAANISFEKGMLSVTSAGNDGGGFTFVGTPGDAIGIYTVGAVDANENFASFSSIGPTVDGRIKPDGMAQGRDAAVVDENGNVTINNGTSFSSPIMAGAIASLWQSRPQTTNGQIMQLVREASSLFTNPTDEMGYGIPDFQEAYNALQALAIDEYLLRENFALYPNPFSTEVNFSFPENISKASVEIYNVLGEKILEKEISSVNNRIDTSAITSGVYIAKISSEGKSNSFKIVKQ</sequence>
<dbReference type="InterPro" id="IPR000209">
    <property type="entry name" value="Peptidase_S8/S53_dom"/>
</dbReference>
<dbReference type="RefSeq" id="WP_380218083.1">
    <property type="nucleotide sequence ID" value="NZ_JBHTBN010000005.1"/>
</dbReference>
<proteinExistence type="inferred from homology"/>
<gene>
    <name evidence="10" type="ORF">ACFQO1_10835</name>
</gene>
<dbReference type="InterPro" id="IPR050131">
    <property type="entry name" value="Peptidase_S8_subtilisin-like"/>
</dbReference>
<evidence type="ECO:0000256" key="1">
    <source>
        <dbReference type="ARBA" id="ARBA00011073"/>
    </source>
</evidence>
<evidence type="ECO:0000256" key="7">
    <source>
        <dbReference type="SAM" id="SignalP"/>
    </source>
</evidence>
<evidence type="ECO:0000259" key="9">
    <source>
        <dbReference type="Pfam" id="PF18962"/>
    </source>
</evidence>
<dbReference type="PIRSF" id="PIRSF037903">
    <property type="entry name" value="Subtilisin_rel_GFO_2223"/>
    <property type="match status" value="1"/>
</dbReference>
<feature type="active site" description="Charge relay system" evidence="6">
    <location>
        <position position="177"/>
    </location>
</feature>
<feature type="domain" description="Secretion system C-terminal sorting" evidence="9">
    <location>
        <begin position="469"/>
        <end position="538"/>
    </location>
</feature>
<dbReference type="PANTHER" id="PTHR43806">
    <property type="entry name" value="PEPTIDASE S8"/>
    <property type="match status" value="1"/>
</dbReference>
<evidence type="ECO:0000256" key="3">
    <source>
        <dbReference type="ARBA" id="ARBA00022729"/>
    </source>
</evidence>
<dbReference type="InterPro" id="IPR017317">
    <property type="entry name" value="Pept_S8_subtilisin_bacteroid-2"/>
</dbReference>
<evidence type="ECO:0000256" key="4">
    <source>
        <dbReference type="ARBA" id="ARBA00022801"/>
    </source>
</evidence>
<keyword evidence="5 6" id="KW-0720">Serine protease</keyword>
<keyword evidence="4 6" id="KW-0378">Hydrolase</keyword>
<evidence type="ECO:0000256" key="5">
    <source>
        <dbReference type="ARBA" id="ARBA00022825"/>
    </source>
</evidence>
<reference evidence="11" key="1">
    <citation type="journal article" date="2019" name="Int. J. Syst. Evol. Microbiol.">
        <title>The Global Catalogue of Microorganisms (GCM) 10K type strain sequencing project: providing services to taxonomists for standard genome sequencing and annotation.</title>
        <authorList>
            <consortium name="The Broad Institute Genomics Platform"/>
            <consortium name="The Broad Institute Genome Sequencing Center for Infectious Disease"/>
            <person name="Wu L."/>
            <person name="Ma J."/>
        </authorList>
    </citation>
    <scope>NUCLEOTIDE SEQUENCE [LARGE SCALE GENOMIC DNA]</scope>
    <source>
        <strain evidence="11">CGMCC 1.16306</strain>
    </source>
</reference>
<dbReference type="Gene3D" id="3.40.50.200">
    <property type="entry name" value="Peptidase S8/S53 domain"/>
    <property type="match status" value="1"/>
</dbReference>
<dbReference type="InterPro" id="IPR023828">
    <property type="entry name" value="Peptidase_S8_Ser-AS"/>
</dbReference>
<dbReference type="SUPFAM" id="SSF52743">
    <property type="entry name" value="Subtilisin-like"/>
    <property type="match status" value="1"/>
</dbReference>
<evidence type="ECO:0000256" key="2">
    <source>
        <dbReference type="ARBA" id="ARBA00022670"/>
    </source>
</evidence>
<comment type="similarity">
    <text evidence="1 6">Belongs to the peptidase S8 family.</text>
</comment>
<comment type="caution">
    <text evidence="10">The sequence shown here is derived from an EMBL/GenBank/DDBJ whole genome shotgun (WGS) entry which is preliminary data.</text>
</comment>
<evidence type="ECO:0000259" key="8">
    <source>
        <dbReference type="Pfam" id="PF00082"/>
    </source>
</evidence>
<dbReference type="Pfam" id="PF18962">
    <property type="entry name" value="Por_Secre_tail"/>
    <property type="match status" value="1"/>
</dbReference>
<keyword evidence="11" id="KW-1185">Reference proteome</keyword>
<dbReference type="PROSITE" id="PS00138">
    <property type="entry name" value="SUBTILASE_SER"/>
    <property type="match status" value="1"/>
</dbReference>
<evidence type="ECO:0000313" key="11">
    <source>
        <dbReference type="Proteomes" id="UP001596415"/>
    </source>
</evidence>
<feature type="active site" description="Charge relay system" evidence="6">
    <location>
        <position position="217"/>
    </location>
</feature>
<dbReference type="Pfam" id="PF00082">
    <property type="entry name" value="Peptidase_S8"/>
    <property type="match status" value="1"/>
</dbReference>
<dbReference type="InterPro" id="IPR036852">
    <property type="entry name" value="Peptidase_S8/S53_dom_sf"/>
</dbReference>
<evidence type="ECO:0000256" key="6">
    <source>
        <dbReference type="PROSITE-ProRule" id="PRU01240"/>
    </source>
</evidence>
<feature type="signal peptide" evidence="7">
    <location>
        <begin position="1"/>
        <end position="18"/>
    </location>
</feature>
<dbReference type="PANTHER" id="PTHR43806:SF67">
    <property type="entry name" value="EGF-LIKE DOMAIN-CONTAINING PROTEIN"/>
    <property type="match status" value="1"/>
</dbReference>
<name>A0ABW2MXD7_9FLAO</name>
<organism evidence="10 11">
    <name type="scientific">Jejudonia soesokkakensis</name>
    <dbReference type="NCBI Taxonomy" id="1323432"/>
    <lineage>
        <taxon>Bacteria</taxon>
        <taxon>Pseudomonadati</taxon>
        <taxon>Bacteroidota</taxon>
        <taxon>Flavobacteriia</taxon>
        <taxon>Flavobacteriales</taxon>
        <taxon>Flavobacteriaceae</taxon>
        <taxon>Jejudonia</taxon>
    </lineage>
</organism>
<dbReference type="PROSITE" id="PS51892">
    <property type="entry name" value="SUBTILASE"/>
    <property type="match status" value="1"/>
</dbReference>
<keyword evidence="2 6" id="KW-0645">Protease</keyword>
<evidence type="ECO:0000313" key="10">
    <source>
        <dbReference type="EMBL" id="MFC7358187.1"/>
    </source>
</evidence>
<accession>A0ABW2MXD7</accession>
<dbReference type="EMBL" id="JBHTBN010000005">
    <property type="protein sequence ID" value="MFC7358187.1"/>
    <property type="molecule type" value="Genomic_DNA"/>
</dbReference>
<dbReference type="InterPro" id="IPR015500">
    <property type="entry name" value="Peptidase_S8_subtilisin-rel"/>
</dbReference>
<feature type="active site" description="Charge relay system" evidence="6">
    <location>
        <position position="396"/>
    </location>
</feature>